<accession>A0ABR5FKT4</accession>
<dbReference type="EMBL" id="LDPO01000001">
    <property type="protein sequence ID" value="KLO31499.1"/>
    <property type="molecule type" value="Genomic_DNA"/>
</dbReference>
<evidence type="ECO:0008006" key="3">
    <source>
        <dbReference type="Google" id="ProtNLM"/>
    </source>
</evidence>
<reference evidence="1 2" key="1">
    <citation type="submission" date="2015-05" db="EMBL/GenBank/DDBJ databases">
        <title>Genome sequence of Mycobacterium heraklionense Davo strain.</title>
        <authorList>
            <person name="Greninger A.L."/>
            <person name="Cunningham G."/>
            <person name="Miller S."/>
        </authorList>
    </citation>
    <scope>NUCLEOTIDE SEQUENCE [LARGE SCALE GENOMIC DNA]</scope>
    <source>
        <strain evidence="1 2">Davo</strain>
    </source>
</reference>
<protein>
    <recommendedName>
        <fullName evidence="3">DNA-binding protein</fullName>
    </recommendedName>
</protein>
<dbReference type="Proteomes" id="UP000036464">
    <property type="component" value="Unassembled WGS sequence"/>
</dbReference>
<name>A0ABR5FKT4_9MYCO</name>
<comment type="caution">
    <text evidence="1">The sequence shown here is derived from an EMBL/GenBank/DDBJ whole genome shotgun (WGS) entry which is preliminary data.</text>
</comment>
<organism evidence="1 2">
    <name type="scientific">Mycolicibacter heraklionensis</name>
    <dbReference type="NCBI Taxonomy" id="512402"/>
    <lineage>
        <taxon>Bacteria</taxon>
        <taxon>Bacillati</taxon>
        <taxon>Actinomycetota</taxon>
        <taxon>Actinomycetes</taxon>
        <taxon>Mycobacteriales</taxon>
        <taxon>Mycobacteriaceae</taxon>
        <taxon>Mycolicibacter</taxon>
    </lineage>
</organism>
<evidence type="ECO:0000313" key="2">
    <source>
        <dbReference type="Proteomes" id="UP000036464"/>
    </source>
</evidence>
<keyword evidence="2" id="KW-1185">Reference proteome</keyword>
<sequence>MTEAEFFDKANAEVGGWMTRNVVRVAVRDGRVQPTRVGHRNLYSDQDVIDLLRSLKTTV</sequence>
<evidence type="ECO:0000313" key="1">
    <source>
        <dbReference type="EMBL" id="KLO31499.1"/>
    </source>
</evidence>
<gene>
    <name evidence="1" type="ORF">ABW16_01225</name>
</gene>
<proteinExistence type="predicted"/>